<proteinExistence type="predicted"/>
<accession>A0A6I9WNW4</accession>
<organism evidence="2 3">
    <name type="scientific">Pogonomyrmex barbatus</name>
    <name type="common">red harvester ant</name>
    <dbReference type="NCBI Taxonomy" id="144034"/>
    <lineage>
        <taxon>Eukaryota</taxon>
        <taxon>Metazoa</taxon>
        <taxon>Ecdysozoa</taxon>
        <taxon>Arthropoda</taxon>
        <taxon>Hexapoda</taxon>
        <taxon>Insecta</taxon>
        <taxon>Pterygota</taxon>
        <taxon>Neoptera</taxon>
        <taxon>Endopterygota</taxon>
        <taxon>Hymenoptera</taxon>
        <taxon>Apocrita</taxon>
        <taxon>Aculeata</taxon>
        <taxon>Formicoidea</taxon>
        <taxon>Formicidae</taxon>
        <taxon>Myrmicinae</taxon>
        <taxon>Pogonomyrmex</taxon>
    </lineage>
</organism>
<gene>
    <name evidence="3" type="primary">LOC105432248</name>
</gene>
<dbReference type="RefSeq" id="XP_011645265.1">
    <property type="nucleotide sequence ID" value="XM_011646963.1"/>
</dbReference>
<protein>
    <submittedName>
        <fullName evidence="3">Uncharacterized protein LOC105432248 isoform X2</fullName>
    </submittedName>
</protein>
<name>A0A6I9WNW4_9HYME</name>
<reference evidence="3" key="1">
    <citation type="submission" date="2025-08" db="UniProtKB">
        <authorList>
            <consortium name="RefSeq"/>
        </authorList>
    </citation>
    <scope>IDENTIFICATION</scope>
</reference>
<keyword evidence="2" id="KW-1185">Reference proteome</keyword>
<dbReference type="AlphaFoldDB" id="A0A6I9WNW4"/>
<evidence type="ECO:0000256" key="1">
    <source>
        <dbReference type="SAM" id="MobiDB-lite"/>
    </source>
</evidence>
<dbReference type="GeneID" id="105432248"/>
<evidence type="ECO:0000313" key="3">
    <source>
        <dbReference type="RefSeq" id="XP_011645265.1"/>
    </source>
</evidence>
<evidence type="ECO:0000313" key="2">
    <source>
        <dbReference type="Proteomes" id="UP000504615"/>
    </source>
</evidence>
<dbReference type="Proteomes" id="UP000504615">
    <property type="component" value="Unplaced"/>
</dbReference>
<feature type="compositionally biased region" description="Basic and acidic residues" evidence="1">
    <location>
        <begin position="59"/>
        <end position="70"/>
    </location>
</feature>
<feature type="region of interest" description="Disordered" evidence="1">
    <location>
        <begin position="51"/>
        <end position="70"/>
    </location>
</feature>
<sequence length="70" mass="7870">MVNAIADSSPKYDLVGMQQNSQHTEHDLFIKRSNRNASQSRTCLTQFKSCKSPQAHNGKFPEKNYGRGGK</sequence>